<organism evidence="2 3">
    <name type="scientific">Spirodela intermedia</name>
    <name type="common">Intermediate duckweed</name>
    <dbReference type="NCBI Taxonomy" id="51605"/>
    <lineage>
        <taxon>Eukaryota</taxon>
        <taxon>Viridiplantae</taxon>
        <taxon>Streptophyta</taxon>
        <taxon>Embryophyta</taxon>
        <taxon>Tracheophyta</taxon>
        <taxon>Spermatophyta</taxon>
        <taxon>Magnoliopsida</taxon>
        <taxon>Liliopsida</taxon>
        <taxon>Araceae</taxon>
        <taxon>Lemnoideae</taxon>
        <taxon>Spirodela</taxon>
    </lineage>
</organism>
<sequence length="84" mass="8797">MAMAGERRTKVSAGKNEVAATGWTARSRSGATGGRRGGGTTAMEQTARKGRQQWGERRGGGTTVMGRTARRQDDGNRADGEEAG</sequence>
<reference evidence="3" key="1">
    <citation type="journal article" date="2020" name="Sci. Rep.">
        <title>Chromosome-scale genome assembly for the duckweed Spirodela intermedia, integrating cytogenetic maps, PacBio and Oxford Nanopore libraries.</title>
        <authorList>
            <person name="Hoang P.T.N."/>
            <person name="Fiebig A."/>
            <person name="Novak P."/>
            <person name="Macas J."/>
            <person name="Cao H.X."/>
            <person name="Stepanenko A."/>
            <person name="Chen G."/>
            <person name="Borisjuk N."/>
            <person name="Scholz U."/>
            <person name="Schubert I."/>
        </authorList>
    </citation>
    <scope>NUCLEOTIDE SEQUENCE [LARGE SCALE GENOMIC DNA]</scope>
</reference>
<dbReference type="EMBL" id="CACRZD030000340">
    <property type="protein sequence ID" value="CAA6675518.1"/>
    <property type="molecule type" value="Genomic_DNA"/>
</dbReference>
<keyword evidence="3" id="KW-1185">Reference proteome</keyword>
<comment type="caution">
    <text evidence="2">The sequence shown here is derived from an EMBL/GenBank/DDBJ whole genome shotgun (WGS) entry which is preliminary data.</text>
</comment>
<proteinExistence type="predicted"/>
<feature type="compositionally biased region" description="Gly residues" evidence="1">
    <location>
        <begin position="31"/>
        <end position="40"/>
    </location>
</feature>
<evidence type="ECO:0000313" key="2">
    <source>
        <dbReference type="EMBL" id="CAA6675518.1"/>
    </source>
</evidence>
<protein>
    <submittedName>
        <fullName evidence="2">Uncharacterized protein</fullName>
    </submittedName>
</protein>
<gene>
    <name evidence="2" type="ORF">SI7747_UN021860</name>
</gene>
<accession>A0ABN7EC88</accession>
<feature type="compositionally biased region" description="Basic and acidic residues" evidence="1">
    <location>
        <begin position="70"/>
        <end position="84"/>
    </location>
</feature>
<name>A0ABN7EC88_SPIIN</name>
<evidence type="ECO:0000313" key="3">
    <source>
        <dbReference type="Proteomes" id="UP001189122"/>
    </source>
</evidence>
<evidence type="ECO:0000256" key="1">
    <source>
        <dbReference type="SAM" id="MobiDB-lite"/>
    </source>
</evidence>
<dbReference type="Proteomes" id="UP001189122">
    <property type="component" value="Unassembled WGS sequence"/>
</dbReference>
<feature type="region of interest" description="Disordered" evidence="1">
    <location>
        <begin position="1"/>
        <end position="84"/>
    </location>
</feature>